<evidence type="ECO:0000313" key="2">
    <source>
        <dbReference type="Proteomes" id="UP001202827"/>
    </source>
</evidence>
<evidence type="ECO:0000313" key="1">
    <source>
        <dbReference type="EMBL" id="MCK8778854.1"/>
    </source>
</evidence>
<dbReference type="EMBL" id="JALPRY010000003">
    <property type="protein sequence ID" value="MCK8778854.1"/>
    <property type="molecule type" value="Genomic_DNA"/>
</dbReference>
<reference evidence="1 2" key="1">
    <citation type="submission" date="2022-04" db="EMBL/GenBank/DDBJ databases">
        <title>Rhizobium coralii sp. nov., isolated from coral Turbinaria peltata.</title>
        <authorList>
            <person name="Sun H."/>
        </authorList>
    </citation>
    <scope>NUCLEOTIDE SEQUENCE [LARGE SCALE GENOMIC DNA]</scope>
    <source>
        <strain evidence="1 2">NTR19</strain>
    </source>
</reference>
<dbReference type="Proteomes" id="UP001202827">
    <property type="component" value="Unassembled WGS sequence"/>
</dbReference>
<gene>
    <name evidence="1" type="ORF">M0654_02550</name>
</gene>
<organism evidence="1 2">
    <name type="scientific">Neorhizobium turbinariae</name>
    <dbReference type="NCBI Taxonomy" id="2937795"/>
    <lineage>
        <taxon>Bacteria</taxon>
        <taxon>Pseudomonadati</taxon>
        <taxon>Pseudomonadota</taxon>
        <taxon>Alphaproteobacteria</taxon>
        <taxon>Hyphomicrobiales</taxon>
        <taxon>Rhizobiaceae</taxon>
        <taxon>Rhizobium/Agrobacterium group</taxon>
        <taxon>Neorhizobium</taxon>
    </lineage>
</organism>
<accession>A0ABT0IM02</accession>
<dbReference type="RefSeq" id="WP_248681702.1">
    <property type="nucleotide sequence ID" value="NZ_JALPRY010000003.1"/>
</dbReference>
<sequence length="70" mass="7790">MYPTASTNTFEPSELAFLQRLFKDARASRGIAGDSLDEDDLAARIIELYQQGVRDEQCLHSRLGSGLTSR</sequence>
<keyword evidence="2" id="KW-1185">Reference proteome</keyword>
<protein>
    <submittedName>
        <fullName evidence="1">Uncharacterized protein</fullName>
    </submittedName>
</protein>
<name>A0ABT0IM02_9HYPH</name>
<proteinExistence type="predicted"/>
<comment type="caution">
    <text evidence="1">The sequence shown here is derived from an EMBL/GenBank/DDBJ whole genome shotgun (WGS) entry which is preliminary data.</text>
</comment>